<gene>
    <name evidence="2" type="ORF">NJF43_11705</name>
</gene>
<dbReference type="Proteomes" id="UP001165292">
    <property type="component" value="Unassembled WGS sequence"/>
</dbReference>
<evidence type="ECO:0000256" key="1">
    <source>
        <dbReference type="SAM" id="SignalP"/>
    </source>
</evidence>
<sequence length="101" mass="11532">MHRLFIALFTLTLTTPSIAETIRIPVGHQGQTETPMPSRGQSKASVLERFGLADQEHPAVGKPPISRWDYRTFSVYFEDKHVINSVRHHQRSSPPQQEVQQ</sequence>
<evidence type="ECO:0000313" key="2">
    <source>
        <dbReference type="EMBL" id="MCO7545416.1"/>
    </source>
</evidence>
<dbReference type="EMBL" id="JAMYBS010000011">
    <property type="protein sequence ID" value="MCO7545416.1"/>
    <property type="molecule type" value="Genomic_DNA"/>
</dbReference>
<feature type="signal peptide" evidence="1">
    <location>
        <begin position="1"/>
        <end position="19"/>
    </location>
</feature>
<feature type="chain" id="PRO_5041236479" evidence="1">
    <location>
        <begin position="20"/>
        <end position="101"/>
    </location>
</feature>
<reference evidence="2" key="1">
    <citation type="submission" date="2022-06" db="EMBL/GenBank/DDBJ databases">
        <title>Detection of beta-lactamases in bacteria of animal origin.</title>
        <authorList>
            <person name="Mlynarcik P."/>
            <person name="Zdarska V."/>
            <person name="Chudobova H."/>
            <person name="Prochazkova P."/>
            <person name="Hricova K."/>
            <person name="Mezerova K."/>
            <person name="Bardon J."/>
            <person name="Dolejska M."/>
            <person name="Sukkar I."/>
            <person name="Kolar M."/>
        </authorList>
    </citation>
    <scope>NUCLEOTIDE SEQUENCE</scope>
    <source>
        <strain evidence="2">S 300-3</strain>
    </source>
</reference>
<name>A0AA41WP86_9GAMM</name>
<comment type="caution">
    <text evidence="2">The sequence shown here is derived from an EMBL/GenBank/DDBJ whole genome shotgun (WGS) entry which is preliminary data.</text>
</comment>
<protein>
    <submittedName>
        <fullName evidence="2">Phosphodiesterase</fullName>
    </submittedName>
</protein>
<accession>A0AA41WP86</accession>
<proteinExistence type="predicted"/>
<organism evidence="2 3">
    <name type="scientific">Stutzerimonas nitrititolerans</name>
    <dbReference type="NCBI Taxonomy" id="2482751"/>
    <lineage>
        <taxon>Bacteria</taxon>
        <taxon>Pseudomonadati</taxon>
        <taxon>Pseudomonadota</taxon>
        <taxon>Gammaproteobacteria</taxon>
        <taxon>Pseudomonadales</taxon>
        <taxon>Pseudomonadaceae</taxon>
        <taxon>Stutzerimonas</taxon>
    </lineage>
</organism>
<keyword evidence="1" id="KW-0732">Signal</keyword>
<dbReference type="AlphaFoldDB" id="A0AA41WP86"/>
<dbReference type="RefSeq" id="WP_253163127.1">
    <property type="nucleotide sequence ID" value="NZ_DALYSN010000022.1"/>
</dbReference>
<evidence type="ECO:0000313" key="3">
    <source>
        <dbReference type="Proteomes" id="UP001165292"/>
    </source>
</evidence>